<organism evidence="1 2">
    <name type="scientific">Ensete ventricosum</name>
    <name type="common">Abyssinian banana</name>
    <name type="synonym">Musa ensete</name>
    <dbReference type="NCBI Taxonomy" id="4639"/>
    <lineage>
        <taxon>Eukaryota</taxon>
        <taxon>Viridiplantae</taxon>
        <taxon>Streptophyta</taxon>
        <taxon>Embryophyta</taxon>
        <taxon>Tracheophyta</taxon>
        <taxon>Spermatophyta</taxon>
        <taxon>Magnoliopsida</taxon>
        <taxon>Liliopsida</taxon>
        <taxon>Zingiberales</taxon>
        <taxon>Musaceae</taxon>
        <taxon>Ensete</taxon>
    </lineage>
</organism>
<proteinExistence type="predicted"/>
<dbReference type="Proteomes" id="UP000287651">
    <property type="component" value="Unassembled WGS sequence"/>
</dbReference>
<gene>
    <name evidence="1" type="ORF">B296_00000726</name>
</gene>
<dbReference type="AlphaFoldDB" id="A0A427AIC3"/>
<evidence type="ECO:0000313" key="2">
    <source>
        <dbReference type="Proteomes" id="UP000287651"/>
    </source>
</evidence>
<protein>
    <submittedName>
        <fullName evidence="1">Uncharacterized protein</fullName>
    </submittedName>
</protein>
<evidence type="ECO:0000313" key="1">
    <source>
        <dbReference type="EMBL" id="RRT76008.1"/>
    </source>
</evidence>
<reference evidence="1 2" key="1">
    <citation type="journal article" date="2014" name="Agronomy (Basel)">
        <title>A Draft Genome Sequence for Ensete ventricosum, the Drought-Tolerant Tree Against Hunger.</title>
        <authorList>
            <person name="Harrison J."/>
            <person name="Moore K.A."/>
            <person name="Paszkiewicz K."/>
            <person name="Jones T."/>
            <person name="Grant M."/>
            <person name="Ambacheew D."/>
            <person name="Muzemil S."/>
            <person name="Studholme D.J."/>
        </authorList>
    </citation>
    <scope>NUCLEOTIDE SEQUENCE [LARGE SCALE GENOMIC DNA]</scope>
</reference>
<comment type="caution">
    <text evidence="1">The sequence shown here is derived from an EMBL/GenBank/DDBJ whole genome shotgun (WGS) entry which is preliminary data.</text>
</comment>
<dbReference type="EMBL" id="AMZH03002313">
    <property type="protein sequence ID" value="RRT76008.1"/>
    <property type="molecule type" value="Genomic_DNA"/>
</dbReference>
<name>A0A427AIC3_ENSVE</name>
<accession>A0A427AIC3</accession>
<sequence>MGAMKKLKVELPAEAIAEYKKLVGFEMGLVRMGQVSYEYAIGLPWLDSRPDSATLRSRRTHLCAFPRTRTC</sequence>